<organism evidence="2 3">
    <name type="scientific">Cyanomargarita calcarea GSE-NOS-MK-12-04C</name>
    <dbReference type="NCBI Taxonomy" id="2839659"/>
    <lineage>
        <taxon>Bacteria</taxon>
        <taxon>Bacillati</taxon>
        <taxon>Cyanobacteriota</taxon>
        <taxon>Cyanophyceae</taxon>
        <taxon>Nostocales</taxon>
        <taxon>Cyanomargaritaceae</taxon>
        <taxon>Cyanomargarita</taxon>
    </lineage>
</organism>
<accession>A0A951QIS6</accession>
<evidence type="ECO:0000313" key="2">
    <source>
        <dbReference type="EMBL" id="MBW4666121.1"/>
    </source>
</evidence>
<dbReference type="Proteomes" id="UP000729701">
    <property type="component" value="Unassembled WGS sequence"/>
</dbReference>
<dbReference type="GO" id="GO:0003677">
    <property type="term" value="F:DNA binding"/>
    <property type="evidence" value="ECO:0007669"/>
    <property type="project" value="InterPro"/>
</dbReference>
<protein>
    <submittedName>
        <fullName evidence="2">Helix-turn-helix domain-containing protein</fullName>
    </submittedName>
</protein>
<dbReference type="InterPro" id="IPR041657">
    <property type="entry name" value="HTH_17"/>
</dbReference>
<reference evidence="2" key="2">
    <citation type="journal article" date="2022" name="Microbiol. Resour. Announc.">
        <title>Metagenome Sequencing to Explore Phylogenomics of Terrestrial Cyanobacteria.</title>
        <authorList>
            <person name="Ward R.D."/>
            <person name="Stajich J.E."/>
            <person name="Johansen J.R."/>
            <person name="Huntemann M."/>
            <person name="Clum A."/>
            <person name="Foster B."/>
            <person name="Foster B."/>
            <person name="Roux S."/>
            <person name="Palaniappan K."/>
            <person name="Varghese N."/>
            <person name="Mukherjee S."/>
            <person name="Reddy T.B.K."/>
            <person name="Daum C."/>
            <person name="Copeland A."/>
            <person name="Chen I.A."/>
            <person name="Ivanova N.N."/>
            <person name="Kyrpides N.C."/>
            <person name="Shapiro N."/>
            <person name="Eloe-Fadrosh E.A."/>
            <person name="Pietrasiak N."/>
        </authorList>
    </citation>
    <scope>NUCLEOTIDE SEQUENCE</scope>
    <source>
        <strain evidence="2">GSE-NOS-MK-12-04C</strain>
    </source>
</reference>
<comment type="caution">
    <text evidence="2">The sequence shown here is derived from an EMBL/GenBank/DDBJ whole genome shotgun (WGS) entry which is preliminary data.</text>
</comment>
<evidence type="ECO:0000313" key="3">
    <source>
        <dbReference type="Proteomes" id="UP000729701"/>
    </source>
</evidence>
<name>A0A951QIS6_9CYAN</name>
<feature type="domain" description="Helix-turn-helix" evidence="1">
    <location>
        <begin position="86"/>
        <end position="132"/>
    </location>
</feature>
<dbReference type="NCBIfam" id="TIGR01764">
    <property type="entry name" value="excise"/>
    <property type="match status" value="1"/>
</dbReference>
<gene>
    <name evidence="2" type="ORF">KME60_01440</name>
</gene>
<dbReference type="InterPro" id="IPR010093">
    <property type="entry name" value="SinI_DNA-bd"/>
</dbReference>
<evidence type="ECO:0000259" key="1">
    <source>
        <dbReference type="Pfam" id="PF12728"/>
    </source>
</evidence>
<reference evidence="2" key="1">
    <citation type="submission" date="2021-05" db="EMBL/GenBank/DDBJ databases">
        <authorList>
            <person name="Pietrasiak N."/>
            <person name="Ward R."/>
            <person name="Stajich J.E."/>
            <person name="Kurbessoian T."/>
        </authorList>
    </citation>
    <scope>NUCLEOTIDE SEQUENCE</scope>
    <source>
        <strain evidence="2">GSE-NOS-MK-12-04C</strain>
    </source>
</reference>
<dbReference type="AlphaFoldDB" id="A0A951QIS6"/>
<dbReference type="Pfam" id="PF12728">
    <property type="entry name" value="HTH_17"/>
    <property type="match status" value="1"/>
</dbReference>
<sequence>MTTSLNQNIEQTIPTDKDVAVAKIGSQILVSYLQKNYADTSFRLISNGTEGEIVTIPTAALSLLVEILIQMADGNTVSIIPLKKELTTQEAADILQVSRPYLVQLLESGEIPYRKVGTRRRILTQDIINYKNRIDAARSQTLAELSAQAQELNMGY</sequence>
<dbReference type="EMBL" id="JAHHGZ010000001">
    <property type="protein sequence ID" value="MBW4666121.1"/>
    <property type="molecule type" value="Genomic_DNA"/>
</dbReference>
<proteinExistence type="predicted"/>